<dbReference type="InterPro" id="IPR004378">
    <property type="entry name" value="F420H2_quin_Rdtase"/>
</dbReference>
<gene>
    <name evidence="3" type="ORF">BHQ18_24935</name>
</gene>
<dbReference type="GO" id="GO:0016491">
    <property type="term" value="F:oxidoreductase activity"/>
    <property type="evidence" value="ECO:0007669"/>
    <property type="project" value="InterPro"/>
</dbReference>
<dbReference type="EMBL" id="MIHA01000024">
    <property type="protein sequence ID" value="ODQ87203.1"/>
    <property type="molecule type" value="Genomic_DNA"/>
</dbReference>
<dbReference type="Pfam" id="PF04075">
    <property type="entry name" value="F420H2_quin_red"/>
    <property type="match status" value="1"/>
</dbReference>
<dbReference type="NCBIfam" id="TIGR00026">
    <property type="entry name" value="hi_GC_TIGR00026"/>
    <property type="match status" value="1"/>
</dbReference>
<name>A0A1E3RBC7_MYCFV</name>
<organism evidence="3 4">
    <name type="scientific">Mycolicibacterium flavescens</name>
    <name type="common">Mycobacterium flavescens</name>
    <dbReference type="NCBI Taxonomy" id="1776"/>
    <lineage>
        <taxon>Bacteria</taxon>
        <taxon>Bacillati</taxon>
        <taxon>Actinomycetota</taxon>
        <taxon>Actinomycetes</taxon>
        <taxon>Mycobacteriales</taxon>
        <taxon>Mycobacteriaceae</taxon>
        <taxon>Mycolicibacterium</taxon>
    </lineage>
</organism>
<evidence type="ECO:0000313" key="3">
    <source>
        <dbReference type="EMBL" id="ODQ87203.1"/>
    </source>
</evidence>
<comment type="similarity">
    <text evidence="1">Belongs to the F420H(2)-dependent quinone reductase family.</text>
</comment>
<evidence type="ECO:0000256" key="2">
    <source>
        <dbReference type="ARBA" id="ARBA00049106"/>
    </source>
</evidence>
<evidence type="ECO:0000256" key="1">
    <source>
        <dbReference type="ARBA" id="ARBA00008710"/>
    </source>
</evidence>
<dbReference type="GO" id="GO:0070967">
    <property type="term" value="F:coenzyme F420 binding"/>
    <property type="evidence" value="ECO:0007669"/>
    <property type="project" value="TreeGrafter"/>
</dbReference>
<dbReference type="AlphaFoldDB" id="A0A1E3RBC7"/>
<dbReference type="OrthoDB" id="8225825at2"/>
<protein>
    <submittedName>
        <fullName evidence="3">Cell entry protein</fullName>
    </submittedName>
</protein>
<keyword evidence="4" id="KW-1185">Reference proteome</keyword>
<dbReference type="Gene3D" id="2.30.110.10">
    <property type="entry name" value="Electron Transport, Fmn-binding Protein, Chain A"/>
    <property type="match status" value="1"/>
</dbReference>
<proteinExistence type="inferred from homology"/>
<dbReference type="RefSeq" id="WP_069416333.1">
    <property type="nucleotide sequence ID" value="NZ_JACKUL010000009.1"/>
</dbReference>
<dbReference type="GO" id="GO:0005886">
    <property type="term" value="C:plasma membrane"/>
    <property type="evidence" value="ECO:0007669"/>
    <property type="project" value="TreeGrafter"/>
</dbReference>
<dbReference type="InterPro" id="IPR012349">
    <property type="entry name" value="Split_barrel_FMN-bd"/>
</dbReference>
<comment type="caution">
    <text evidence="3">The sequence shown here is derived from an EMBL/GenBank/DDBJ whole genome shotgun (WGS) entry which is preliminary data.</text>
</comment>
<dbReference type="STRING" id="1776.BHQ18_24935"/>
<accession>A0A1E3RBC7</accession>
<dbReference type="PANTHER" id="PTHR39428">
    <property type="entry name" value="F420H(2)-DEPENDENT QUINONE REDUCTASE RV1261C"/>
    <property type="match status" value="1"/>
</dbReference>
<sequence>MTTTGFDEMNRNVIREFRETGGRAGGVFEGKPLVLVHHFGAKSGTERIAPLVPYLDGDRIYIFASKGGADTNPDWYHNLVAHPDITVELGSETFPATARVLTGQERDDVYAKQVAVEPQFGDYQRKTRRVIPVVELVRAS</sequence>
<evidence type="ECO:0000313" key="4">
    <source>
        <dbReference type="Proteomes" id="UP000094053"/>
    </source>
</evidence>
<comment type="catalytic activity">
    <reaction evidence="2">
        <text>oxidized coenzyme F420-(gamma-L-Glu)(n) + a quinol + H(+) = reduced coenzyme F420-(gamma-L-Glu)(n) + a quinone</text>
        <dbReference type="Rhea" id="RHEA:39663"/>
        <dbReference type="Rhea" id="RHEA-COMP:12939"/>
        <dbReference type="Rhea" id="RHEA-COMP:14378"/>
        <dbReference type="ChEBI" id="CHEBI:15378"/>
        <dbReference type="ChEBI" id="CHEBI:24646"/>
        <dbReference type="ChEBI" id="CHEBI:132124"/>
        <dbReference type="ChEBI" id="CHEBI:133980"/>
        <dbReference type="ChEBI" id="CHEBI:139511"/>
    </reaction>
</comment>
<dbReference type="PANTHER" id="PTHR39428:SF1">
    <property type="entry name" value="F420H(2)-DEPENDENT QUINONE REDUCTASE RV1261C"/>
    <property type="match status" value="1"/>
</dbReference>
<reference evidence="4" key="1">
    <citation type="submission" date="2016-09" db="EMBL/GenBank/DDBJ databases">
        <authorList>
            <person name="Greninger A.L."/>
            <person name="Jerome K.R."/>
            <person name="Mcnair B."/>
            <person name="Wallis C."/>
            <person name="Fang F."/>
        </authorList>
    </citation>
    <scope>NUCLEOTIDE SEQUENCE [LARGE SCALE GENOMIC DNA]</scope>
    <source>
        <strain evidence="4">M6</strain>
    </source>
</reference>
<dbReference type="Proteomes" id="UP000094053">
    <property type="component" value="Unassembled WGS sequence"/>
</dbReference>